<dbReference type="Proteomes" id="UP000253273">
    <property type="component" value="Plasmid pCBA1113-01"/>
</dbReference>
<gene>
    <name evidence="2" type="ORF">DU500_17275</name>
</gene>
<evidence type="ECO:0000256" key="1">
    <source>
        <dbReference type="SAM" id="MobiDB-lite"/>
    </source>
</evidence>
<dbReference type="AlphaFoldDB" id="A0A345E7S1"/>
<feature type="compositionally biased region" description="Basic and acidic residues" evidence="1">
    <location>
        <begin position="1"/>
        <end position="10"/>
    </location>
</feature>
<dbReference type="Gene3D" id="2.40.50.140">
    <property type="entry name" value="Nucleic acid-binding proteins"/>
    <property type="match status" value="1"/>
</dbReference>
<accession>A0A345E7S1</accession>
<feature type="region of interest" description="Disordered" evidence="1">
    <location>
        <begin position="77"/>
        <end position="102"/>
    </location>
</feature>
<feature type="region of interest" description="Disordered" evidence="1">
    <location>
        <begin position="186"/>
        <end position="209"/>
    </location>
</feature>
<evidence type="ECO:0000313" key="2">
    <source>
        <dbReference type="EMBL" id="AXG08243.1"/>
    </source>
</evidence>
<name>A0A345E7S1_9EURY</name>
<geneLocation type="plasmid" evidence="2 3">
    <name>pCBA1113-01</name>
</geneLocation>
<keyword evidence="3" id="KW-1185">Reference proteome</keyword>
<feature type="compositionally biased region" description="Low complexity" evidence="1">
    <location>
        <begin position="190"/>
        <end position="202"/>
    </location>
</feature>
<feature type="compositionally biased region" description="Basic and acidic residues" evidence="1">
    <location>
        <begin position="518"/>
        <end position="527"/>
    </location>
</feature>
<feature type="compositionally biased region" description="Basic and acidic residues" evidence="1">
    <location>
        <begin position="93"/>
        <end position="102"/>
    </location>
</feature>
<dbReference type="KEGG" id="haj:DU500_17275"/>
<protein>
    <submittedName>
        <fullName evidence="2">Uncharacterized protein</fullName>
    </submittedName>
</protein>
<feature type="compositionally biased region" description="Basic residues" evidence="1">
    <location>
        <begin position="538"/>
        <end position="547"/>
    </location>
</feature>
<sequence length="609" mass="67395">MNSSNTEDKNLPATVEATTHKDPNGTADSRTDARRAPYFRDYRKEQERRRSTDTAGTTTLVTRLAGLLWAIVDQATADSSARDTDVATDTDANQERFTERTASKTDFGTRAEPVDGLYGYTPDGDPVVPERGQLMRARTNANGQPADALLEPDAAGDLATWTPGNASSNFVDPTGEQIVGVASGLDESATRTTAPETTAPAAVDDLQAYDRPEEFEDDDTTTGIKTADLEVLTPGGEYVRLGDLLAEPEQFAGTSLESIERSLALKAEKQRVTDGICRPGELSDELELVGHAKWLNNRFDELAEQRPTTTEIAAARAEAATQARDERLRPLLELDSDTHDEVCKMANRLLSEDFEKVHEVRKQPLTLATALAKRVSRGVEPASALLRQAEAEANDPRNIQTIGNVRYMSTRQTKGRFSTQGRVAILFENTHPGIKQAGVLQDDTGSIRFAVWKKSEWDETRPTPDPTDVGGRTLIRSHRFPELAVGDLVRAENVVKGWYGDEATFETRRDSELTILERAADDSKDDTATSETAATHERRPRQRRRTGPKTTGTPVPKNPIAYWRGSERWVFPITDWTPDWWLAQENVETVEQDRSEVSMTTGRKVTPEQ</sequence>
<dbReference type="InterPro" id="IPR012340">
    <property type="entry name" value="NA-bd_OB-fold"/>
</dbReference>
<reference evidence="2 3" key="1">
    <citation type="submission" date="2018-07" db="EMBL/GenBank/DDBJ databases">
        <title>Genome sequences of Haloplanus sp. CBA1113.</title>
        <authorList>
            <person name="Kim Y.B."/>
            <person name="Roh S.W."/>
        </authorList>
    </citation>
    <scope>NUCLEOTIDE SEQUENCE [LARGE SCALE GENOMIC DNA]</scope>
    <source>
        <strain evidence="2 3">CBA1113</strain>
        <plasmid evidence="2 3">pCBA1113-01</plasmid>
    </source>
</reference>
<feature type="region of interest" description="Disordered" evidence="1">
    <location>
        <begin position="517"/>
        <end position="560"/>
    </location>
</feature>
<feature type="region of interest" description="Disordered" evidence="1">
    <location>
        <begin position="1"/>
        <end position="56"/>
    </location>
</feature>
<evidence type="ECO:0000313" key="3">
    <source>
        <dbReference type="Proteomes" id="UP000253273"/>
    </source>
</evidence>
<keyword evidence="2" id="KW-0614">Plasmid</keyword>
<dbReference type="RefSeq" id="WP_114587363.1">
    <property type="nucleotide sequence ID" value="NZ_CP031151.1"/>
</dbReference>
<dbReference type="EMBL" id="CP031151">
    <property type="protein sequence ID" value="AXG08243.1"/>
    <property type="molecule type" value="Genomic_DNA"/>
</dbReference>
<feature type="compositionally biased region" description="Basic and acidic residues" evidence="1">
    <location>
        <begin position="18"/>
        <end position="52"/>
    </location>
</feature>
<proteinExistence type="predicted"/>
<dbReference type="GeneID" id="37285174"/>
<dbReference type="OrthoDB" id="301922at2157"/>
<organism evidence="2 3">
    <name type="scientific">Haloplanus rubicundus</name>
    <dbReference type="NCBI Taxonomy" id="1547898"/>
    <lineage>
        <taxon>Archaea</taxon>
        <taxon>Methanobacteriati</taxon>
        <taxon>Methanobacteriota</taxon>
        <taxon>Stenosarchaea group</taxon>
        <taxon>Halobacteria</taxon>
        <taxon>Halobacteriales</taxon>
        <taxon>Haloferacaceae</taxon>
        <taxon>Haloplanus</taxon>
    </lineage>
</organism>